<feature type="region of interest" description="Disordered" evidence="6">
    <location>
        <begin position="1"/>
        <end position="78"/>
    </location>
</feature>
<gene>
    <name evidence="8" type="ORF">SPARVUS_LOCUS1373558</name>
</gene>
<dbReference type="Proteomes" id="UP001162483">
    <property type="component" value="Unassembled WGS sequence"/>
</dbReference>
<accession>A0ABN9AQA9</accession>
<organism evidence="8 9">
    <name type="scientific">Staurois parvus</name>
    <dbReference type="NCBI Taxonomy" id="386267"/>
    <lineage>
        <taxon>Eukaryota</taxon>
        <taxon>Metazoa</taxon>
        <taxon>Chordata</taxon>
        <taxon>Craniata</taxon>
        <taxon>Vertebrata</taxon>
        <taxon>Euteleostomi</taxon>
        <taxon>Amphibia</taxon>
        <taxon>Batrachia</taxon>
        <taxon>Anura</taxon>
        <taxon>Neobatrachia</taxon>
        <taxon>Ranoidea</taxon>
        <taxon>Ranidae</taxon>
        <taxon>Staurois</taxon>
    </lineage>
</organism>
<dbReference type="SUPFAM" id="SSF57667">
    <property type="entry name" value="beta-beta-alpha zinc fingers"/>
    <property type="match status" value="1"/>
</dbReference>
<comment type="caution">
    <text evidence="8">The sequence shown here is derived from an EMBL/GenBank/DDBJ whole genome shotgun (WGS) entry which is preliminary data.</text>
</comment>
<dbReference type="PANTHER" id="PTHR14196">
    <property type="entry name" value="ODD-SKIPPED - RELATED"/>
    <property type="match status" value="1"/>
</dbReference>
<name>A0ABN9AQA9_9NEOB</name>
<keyword evidence="3 5" id="KW-0863">Zinc-finger</keyword>
<evidence type="ECO:0000256" key="5">
    <source>
        <dbReference type="PROSITE-ProRule" id="PRU00042"/>
    </source>
</evidence>
<dbReference type="EMBL" id="CATNWA010000799">
    <property type="protein sequence ID" value="CAI9538173.1"/>
    <property type="molecule type" value="Genomic_DNA"/>
</dbReference>
<dbReference type="InterPro" id="IPR050717">
    <property type="entry name" value="C2H2-ZF_Transcription_Reg"/>
</dbReference>
<dbReference type="SMART" id="SM00355">
    <property type="entry name" value="ZnF_C2H2"/>
    <property type="match status" value="1"/>
</dbReference>
<evidence type="ECO:0000256" key="4">
    <source>
        <dbReference type="ARBA" id="ARBA00022833"/>
    </source>
</evidence>
<evidence type="ECO:0000256" key="1">
    <source>
        <dbReference type="ARBA" id="ARBA00022723"/>
    </source>
</evidence>
<sequence>MEDHQDVRRENQPPLMPPDGSSHGNPPERCPRPLYSQDSTQEGPTIPHHHQSGNLHNIPIKKEIKKEEEEEEEGVTEELDCVEGHKDLYKGLMMDNQPPLTSLDGSSNGNPPERCPRPLFSRVSTDRTIPHYNQGEEVMGIKIMVKEEEETHVMGDQLNIEEDQMMATITKEESSLGGDNGWDTSKGHLILSPEDNDMAQNSPEVSISTRNIHQKTQSRKCSFSCTECGKGFNGNHALLNHQRTHTNERPFSCPDCGKRFKV</sequence>
<evidence type="ECO:0000313" key="8">
    <source>
        <dbReference type="EMBL" id="CAI9538173.1"/>
    </source>
</evidence>
<proteinExistence type="predicted"/>
<keyword evidence="1" id="KW-0479">Metal-binding</keyword>
<feature type="compositionally biased region" description="Basic and acidic residues" evidence="6">
    <location>
        <begin position="1"/>
        <end position="11"/>
    </location>
</feature>
<keyword evidence="9" id="KW-1185">Reference proteome</keyword>
<dbReference type="PROSITE" id="PS00028">
    <property type="entry name" value="ZINC_FINGER_C2H2_1"/>
    <property type="match status" value="1"/>
</dbReference>
<dbReference type="PROSITE" id="PS50157">
    <property type="entry name" value="ZINC_FINGER_C2H2_2"/>
    <property type="match status" value="1"/>
</dbReference>
<dbReference type="InterPro" id="IPR013087">
    <property type="entry name" value="Znf_C2H2_type"/>
</dbReference>
<reference evidence="8" key="1">
    <citation type="submission" date="2023-05" db="EMBL/GenBank/DDBJ databases">
        <authorList>
            <person name="Stuckert A."/>
        </authorList>
    </citation>
    <scope>NUCLEOTIDE SEQUENCE</scope>
</reference>
<feature type="compositionally biased region" description="Acidic residues" evidence="6">
    <location>
        <begin position="68"/>
        <end position="78"/>
    </location>
</feature>
<feature type="domain" description="C2H2-type" evidence="7">
    <location>
        <begin position="223"/>
        <end position="250"/>
    </location>
</feature>
<dbReference type="PANTHER" id="PTHR14196:SF12">
    <property type="entry name" value="ZINC FINGER PROTEIN 208-LIKE"/>
    <property type="match status" value="1"/>
</dbReference>
<protein>
    <recommendedName>
        <fullName evidence="7">C2H2-type domain-containing protein</fullName>
    </recommendedName>
</protein>
<evidence type="ECO:0000256" key="2">
    <source>
        <dbReference type="ARBA" id="ARBA00022737"/>
    </source>
</evidence>
<evidence type="ECO:0000259" key="7">
    <source>
        <dbReference type="PROSITE" id="PS50157"/>
    </source>
</evidence>
<keyword evidence="4" id="KW-0862">Zinc</keyword>
<evidence type="ECO:0000256" key="6">
    <source>
        <dbReference type="SAM" id="MobiDB-lite"/>
    </source>
</evidence>
<keyword evidence="2" id="KW-0677">Repeat</keyword>
<dbReference type="Pfam" id="PF00096">
    <property type="entry name" value="zf-C2H2"/>
    <property type="match status" value="1"/>
</dbReference>
<dbReference type="InterPro" id="IPR036236">
    <property type="entry name" value="Znf_C2H2_sf"/>
</dbReference>
<evidence type="ECO:0000256" key="3">
    <source>
        <dbReference type="ARBA" id="ARBA00022771"/>
    </source>
</evidence>
<evidence type="ECO:0000313" key="9">
    <source>
        <dbReference type="Proteomes" id="UP001162483"/>
    </source>
</evidence>
<dbReference type="Gene3D" id="3.30.160.60">
    <property type="entry name" value="Classic Zinc Finger"/>
    <property type="match status" value="2"/>
</dbReference>